<keyword evidence="2" id="KW-0223">Dioxygenase</keyword>
<accession>A0A841KPD4</accession>
<dbReference type="GO" id="GO:0051213">
    <property type="term" value="F:dioxygenase activity"/>
    <property type="evidence" value="ECO:0007669"/>
    <property type="project" value="UniProtKB-KW"/>
</dbReference>
<dbReference type="Proteomes" id="UP000579281">
    <property type="component" value="Unassembled WGS sequence"/>
</dbReference>
<name>A0A841KPD4_9FIRM</name>
<dbReference type="EMBL" id="JACHEN010000006">
    <property type="protein sequence ID" value="MBB6215283.1"/>
    <property type="molecule type" value="Genomic_DNA"/>
</dbReference>
<dbReference type="SUPFAM" id="SSF54593">
    <property type="entry name" value="Glyoxalase/Bleomycin resistance protein/Dihydroxybiphenyl dioxygenase"/>
    <property type="match status" value="1"/>
</dbReference>
<dbReference type="CDD" id="cd06587">
    <property type="entry name" value="VOC"/>
    <property type="match status" value="1"/>
</dbReference>
<dbReference type="GO" id="GO:0016829">
    <property type="term" value="F:lyase activity"/>
    <property type="evidence" value="ECO:0007669"/>
    <property type="project" value="UniProtKB-KW"/>
</dbReference>
<protein>
    <submittedName>
        <fullName evidence="2">Catechol 2,3-dioxygenase-like lactoylglutathione lyase family enzyme</fullName>
    </submittedName>
</protein>
<evidence type="ECO:0000313" key="2">
    <source>
        <dbReference type="EMBL" id="MBB6215283.1"/>
    </source>
</evidence>
<dbReference type="InterPro" id="IPR037523">
    <property type="entry name" value="VOC_core"/>
</dbReference>
<proteinExistence type="predicted"/>
<dbReference type="AlphaFoldDB" id="A0A841KPD4"/>
<sequence>MTYQKKSYVEHTAVRVKDIQWHIRFFREVLGMTIRSVDGAEEAPNQVWTVGGMQLISDPSFEGPEGRMAHLGIMTEDIEAALEEAYSWGVTQMPQGRNWFELPDGLCIELMQARGEAVTEALAINPRD</sequence>
<dbReference type="InterPro" id="IPR029068">
    <property type="entry name" value="Glyas_Bleomycin-R_OHBP_Dase"/>
</dbReference>
<dbReference type="PROSITE" id="PS51819">
    <property type="entry name" value="VOC"/>
    <property type="match status" value="1"/>
</dbReference>
<dbReference type="Gene3D" id="3.10.180.10">
    <property type="entry name" value="2,3-Dihydroxybiphenyl 1,2-Dioxygenase, domain 1"/>
    <property type="match status" value="1"/>
</dbReference>
<keyword evidence="2" id="KW-0560">Oxidoreductase</keyword>
<feature type="domain" description="VOC" evidence="1">
    <location>
        <begin position="8"/>
        <end position="128"/>
    </location>
</feature>
<reference evidence="2 3" key="1">
    <citation type="submission" date="2020-08" db="EMBL/GenBank/DDBJ databases">
        <title>Genomic Encyclopedia of Type Strains, Phase IV (KMG-IV): sequencing the most valuable type-strain genomes for metagenomic binning, comparative biology and taxonomic classification.</title>
        <authorList>
            <person name="Goeker M."/>
        </authorList>
    </citation>
    <scope>NUCLEOTIDE SEQUENCE [LARGE SCALE GENOMIC DNA]</scope>
    <source>
        <strain evidence="2 3">DSM 103526</strain>
    </source>
</reference>
<gene>
    <name evidence="2" type="ORF">HNQ80_001372</name>
</gene>
<dbReference type="InterPro" id="IPR004360">
    <property type="entry name" value="Glyas_Fos-R_dOase_dom"/>
</dbReference>
<evidence type="ECO:0000313" key="3">
    <source>
        <dbReference type="Proteomes" id="UP000579281"/>
    </source>
</evidence>
<dbReference type="Pfam" id="PF00903">
    <property type="entry name" value="Glyoxalase"/>
    <property type="match status" value="1"/>
</dbReference>
<keyword evidence="2" id="KW-0456">Lyase</keyword>
<comment type="caution">
    <text evidence="2">The sequence shown here is derived from an EMBL/GenBank/DDBJ whole genome shotgun (WGS) entry which is preliminary data.</text>
</comment>
<keyword evidence="3" id="KW-1185">Reference proteome</keyword>
<evidence type="ECO:0000259" key="1">
    <source>
        <dbReference type="PROSITE" id="PS51819"/>
    </source>
</evidence>
<dbReference type="RefSeq" id="WP_184309434.1">
    <property type="nucleotide sequence ID" value="NZ_JACHEN010000006.1"/>
</dbReference>
<organism evidence="2 3">
    <name type="scientific">Anaerosolibacter carboniphilus</name>
    <dbReference type="NCBI Taxonomy" id="1417629"/>
    <lineage>
        <taxon>Bacteria</taxon>
        <taxon>Bacillati</taxon>
        <taxon>Bacillota</taxon>
        <taxon>Clostridia</taxon>
        <taxon>Peptostreptococcales</taxon>
        <taxon>Thermotaleaceae</taxon>
        <taxon>Anaerosolibacter</taxon>
    </lineage>
</organism>